<dbReference type="Proteomes" id="UP000420635">
    <property type="component" value="Unassembled WGS sequence"/>
</dbReference>
<dbReference type="PANTHER" id="PTHR43751:SF3">
    <property type="entry name" value="SULFATASE N-TERMINAL DOMAIN-CONTAINING PROTEIN"/>
    <property type="match status" value="1"/>
</dbReference>
<accession>A0A646HQ66</accession>
<dbReference type="PIRSF" id="PIRSF004950">
    <property type="entry name" value="Mmb_sulf_HI0842"/>
    <property type="match status" value="1"/>
</dbReference>
<dbReference type="RefSeq" id="WP_153114355.1">
    <property type="nucleotide sequence ID" value="NZ_VZAS01000203.1"/>
</dbReference>
<proteinExistence type="predicted"/>
<evidence type="ECO:0000313" key="1">
    <source>
        <dbReference type="EMBL" id="MQN90181.1"/>
    </source>
</evidence>
<dbReference type="Gene3D" id="3.40.720.10">
    <property type="entry name" value="Alkaline Phosphatase, subunit A"/>
    <property type="match status" value="1"/>
</dbReference>
<dbReference type="AlphaFoldDB" id="A0A646HQ66"/>
<dbReference type="CDD" id="cd16148">
    <property type="entry name" value="sulfatase_like"/>
    <property type="match status" value="1"/>
</dbReference>
<name>A0A646HQ66_9BACT</name>
<dbReference type="InterPro" id="IPR024588">
    <property type="entry name" value="YejM_N"/>
</dbReference>
<sequence length="618" mass="70685">MKNYKSLIIKSIKQGFLFFAFSTLLIALQFGLYITDSSILGLMDLEGWLFFITSCISHAAMFALIPYLLSLIFTFCRCTKTARIVQIVGIILLCIINYLNSQVYAIYHFHINGFVLSMVFGEGAGEIFNFDIMLYLKEIALFLVVAAIVVGTWYASYLLWKKRQKAYAWTIAGCIIGSTLFAHLCHIYGAFYQQPSVMKSSALLPYYFPTTSNGLLLKLGCTPPRESMIQMNGKQSADIQYPIQPLQKEKMNPDSLPNIIFILIDSWNTRSLTAECMPNAYQFAQQNQWFSNHVSGSNGTRSGVFSLFFGLSCYYWESFDPAHIQPLFIKRLQELGYEIQTYPSATFADPPFGRVIFGGVPGIHTETKGNTPLERDTRIAEEFISDSQQHKKSGKPFFSFLFFDLPHSFGLPADKNKRFQPAWAYADYTKLSNDMDPTPFWNMYRNCCYQDDLLLGRIFETLKKEGLMDNTIIVLSGDHSQEFNENHHNYWGHNGNFSKAQIGVPMIWHVPGAKPQKFMHRTTHYDVVPTLMKNHLGIKNNPADYSMGRMMTDKTPRLWHVVGSNLNYAFIINNDTILEKTADGALDVYDAHMNPVKNYRLPAKQFDKAIKQLNRFFK</sequence>
<dbReference type="InterPro" id="IPR052701">
    <property type="entry name" value="GAG_Ulvan_Degrading_Sulfatases"/>
</dbReference>
<reference evidence="2" key="1">
    <citation type="submission" date="2019-09" db="EMBL/GenBank/DDBJ databases">
        <title>Distinct polysaccharide growth profiles of human intestinal Prevotella copri isolates.</title>
        <authorList>
            <person name="Fehlner-Peach H."/>
            <person name="Magnabosco C."/>
            <person name="Raghavan V."/>
            <person name="Scher J.U."/>
            <person name="Tett A."/>
            <person name="Cox L.M."/>
            <person name="Gottsegen C."/>
            <person name="Watters A."/>
            <person name="Wiltshire- Gordon J.D."/>
            <person name="Segata N."/>
            <person name="Bonneau R."/>
            <person name="Littman D.R."/>
        </authorList>
    </citation>
    <scope>NUCLEOTIDE SEQUENCE [LARGE SCALE GENOMIC DNA]</scope>
    <source>
        <strain evidence="2">iP54</strain>
    </source>
</reference>
<organism evidence="1 2">
    <name type="scientific">Segatella copri</name>
    <dbReference type="NCBI Taxonomy" id="165179"/>
    <lineage>
        <taxon>Bacteria</taxon>
        <taxon>Pseudomonadati</taxon>
        <taxon>Bacteroidota</taxon>
        <taxon>Bacteroidia</taxon>
        <taxon>Bacteroidales</taxon>
        <taxon>Prevotellaceae</taxon>
        <taxon>Segatella</taxon>
    </lineage>
</organism>
<gene>
    <name evidence="1" type="ORF">F7D59_10055</name>
</gene>
<dbReference type="InterPro" id="IPR012159">
    <property type="entry name" value="YejM-like"/>
</dbReference>
<dbReference type="InterPro" id="IPR000917">
    <property type="entry name" value="Sulfatase_N"/>
</dbReference>
<dbReference type="EMBL" id="VZBQ01000117">
    <property type="protein sequence ID" value="MQN90181.1"/>
    <property type="molecule type" value="Genomic_DNA"/>
</dbReference>
<dbReference type="Pfam" id="PF11893">
    <property type="entry name" value="DUF3413"/>
    <property type="match status" value="1"/>
</dbReference>
<protein>
    <submittedName>
        <fullName evidence="1">DUF3413 domain-containing protein</fullName>
    </submittedName>
</protein>
<evidence type="ECO:0000313" key="2">
    <source>
        <dbReference type="Proteomes" id="UP000420635"/>
    </source>
</evidence>
<dbReference type="Pfam" id="PF00884">
    <property type="entry name" value="Sulfatase"/>
    <property type="match status" value="1"/>
</dbReference>
<dbReference type="InterPro" id="IPR017850">
    <property type="entry name" value="Alkaline_phosphatase_core_sf"/>
</dbReference>
<dbReference type="PANTHER" id="PTHR43751">
    <property type="entry name" value="SULFATASE"/>
    <property type="match status" value="1"/>
</dbReference>
<comment type="caution">
    <text evidence="1">The sequence shown here is derived from an EMBL/GenBank/DDBJ whole genome shotgun (WGS) entry which is preliminary data.</text>
</comment>
<dbReference type="SUPFAM" id="SSF53649">
    <property type="entry name" value="Alkaline phosphatase-like"/>
    <property type="match status" value="1"/>
</dbReference>